<feature type="compositionally biased region" description="Basic and acidic residues" evidence="1">
    <location>
        <begin position="32"/>
        <end position="47"/>
    </location>
</feature>
<protein>
    <recommendedName>
        <fullName evidence="2">F-box domain-containing protein</fullName>
    </recommendedName>
</protein>
<name>A0A6H5J2S5_9HYME</name>
<evidence type="ECO:0000313" key="3">
    <source>
        <dbReference type="EMBL" id="CAB0043662.1"/>
    </source>
</evidence>
<feature type="compositionally biased region" description="Basic and acidic residues" evidence="1">
    <location>
        <begin position="1"/>
        <end position="18"/>
    </location>
</feature>
<evidence type="ECO:0000256" key="1">
    <source>
        <dbReference type="SAM" id="MobiDB-lite"/>
    </source>
</evidence>
<evidence type="ECO:0000313" key="4">
    <source>
        <dbReference type="Proteomes" id="UP000479190"/>
    </source>
</evidence>
<feature type="compositionally biased region" description="Acidic residues" evidence="1">
    <location>
        <begin position="174"/>
        <end position="198"/>
    </location>
</feature>
<dbReference type="CDD" id="cd09917">
    <property type="entry name" value="F-box_SF"/>
    <property type="match status" value="1"/>
</dbReference>
<evidence type="ECO:0000259" key="2">
    <source>
        <dbReference type="PROSITE" id="PS50181"/>
    </source>
</evidence>
<organism evidence="3 4">
    <name type="scientific">Trichogramma brassicae</name>
    <dbReference type="NCBI Taxonomy" id="86971"/>
    <lineage>
        <taxon>Eukaryota</taxon>
        <taxon>Metazoa</taxon>
        <taxon>Ecdysozoa</taxon>
        <taxon>Arthropoda</taxon>
        <taxon>Hexapoda</taxon>
        <taxon>Insecta</taxon>
        <taxon>Pterygota</taxon>
        <taxon>Neoptera</taxon>
        <taxon>Endopterygota</taxon>
        <taxon>Hymenoptera</taxon>
        <taxon>Apocrita</taxon>
        <taxon>Proctotrupomorpha</taxon>
        <taxon>Chalcidoidea</taxon>
        <taxon>Trichogrammatidae</taxon>
        <taxon>Trichogramma</taxon>
    </lineage>
</organism>
<dbReference type="Pfam" id="PF00646">
    <property type="entry name" value="F-box"/>
    <property type="match status" value="1"/>
</dbReference>
<accession>A0A6H5J2S5</accession>
<keyword evidence="4" id="KW-1185">Reference proteome</keyword>
<sequence length="515" mass="60428">MERKQENEGRKEITKSESEESWEIPDIANMKRKQENEGRKEITKSESEESWEVPDIANMERKQENEGRKEIPKSVSEESWEVPDIANMERKQENEGRKEIPKSVSGESWEMVAAEVDALKIEDEETQPSQGQVKKEEKEVEEAQEPSQEEEKEKEVEEAQEPSQEEEKEKEVEEAQEPSQEEEKEVEEAQEPSQEEEGEKSIFDRLNEDCMIEVFQHLSIRNRLQLRRVCKKWRHVINSTWSRTTPRQLYKFVKFCGRIPGGRPKMFTALKEITRHMQEIVFSTAYYSYADPMEEYQIAYILGQNRTLRSLTICVPRRTLFEYFKPLFARPSLRRIVATLDPCYLVQFREALASCRYLNDLTLNVLDFWKADQTWANVERMRRALRAVPEGVARLHVYSSVIFLMPDLFQVIRAKCPDLEDLMIQGGAGQPHLASVHLDLDRVRQAMAGWRFSLRRLRLFAPPPSFDPTCLYELRSLESLTINGGREDFWDGFDKEEFRAVVLRNNTKLDDVKCL</sequence>
<feature type="compositionally biased region" description="Acidic residues" evidence="1">
    <location>
        <begin position="139"/>
        <end position="148"/>
    </location>
</feature>
<feature type="compositionally biased region" description="Basic and acidic residues" evidence="1">
    <location>
        <begin position="87"/>
        <end position="101"/>
    </location>
</feature>
<dbReference type="OrthoDB" id="7695643at2759"/>
<dbReference type="Proteomes" id="UP000479190">
    <property type="component" value="Unassembled WGS sequence"/>
</dbReference>
<dbReference type="SMART" id="SM00256">
    <property type="entry name" value="FBOX"/>
    <property type="match status" value="1"/>
</dbReference>
<dbReference type="Gene3D" id="1.20.1280.50">
    <property type="match status" value="1"/>
</dbReference>
<feature type="compositionally biased region" description="Basic and acidic residues" evidence="1">
    <location>
        <begin position="58"/>
        <end position="76"/>
    </location>
</feature>
<dbReference type="InterPro" id="IPR001810">
    <property type="entry name" value="F-box_dom"/>
</dbReference>
<dbReference type="SUPFAM" id="SSF81383">
    <property type="entry name" value="F-box domain"/>
    <property type="match status" value="1"/>
</dbReference>
<dbReference type="InterPro" id="IPR036047">
    <property type="entry name" value="F-box-like_dom_sf"/>
</dbReference>
<dbReference type="AlphaFoldDB" id="A0A6H5J2S5"/>
<reference evidence="3 4" key="1">
    <citation type="submission" date="2020-02" db="EMBL/GenBank/DDBJ databases">
        <authorList>
            <person name="Ferguson B K."/>
        </authorList>
    </citation>
    <scope>NUCLEOTIDE SEQUENCE [LARGE SCALE GENOMIC DNA]</scope>
</reference>
<proteinExistence type="predicted"/>
<gene>
    <name evidence="3" type="ORF">TBRA_LOCUS15250</name>
</gene>
<dbReference type="EMBL" id="CADCXV010001338">
    <property type="protein sequence ID" value="CAB0043662.1"/>
    <property type="molecule type" value="Genomic_DNA"/>
</dbReference>
<dbReference type="PROSITE" id="PS50181">
    <property type="entry name" value="FBOX"/>
    <property type="match status" value="1"/>
</dbReference>
<feature type="domain" description="F-box" evidence="2">
    <location>
        <begin position="200"/>
        <end position="244"/>
    </location>
</feature>
<feature type="region of interest" description="Disordered" evidence="1">
    <location>
        <begin position="1"/>
        <end position="200"/>
    </location>
</feature>